<feature type="compositionally biased region" description="Low complexity" evidence="6">
    <location>
        <begin position="779"/>
        <end position="802"/>
    </location>
</feature>
<feature type="compositionally biased region" description="Low complexity" evidence="6">
    <location>
        <begin position="875"/>
        <end position="897"/>
    </location>
</feature>
<feature type="region of interest" description="Disordered" evidence="6">
    <location>
        <begin position="403"/>
        <end position="484"/>
    </location>
</feature>
<evidence type="ECO:0000313" key="9">
    <source>
        <dbReference type="EMBL" id="KDR71746.1"/>
    </source>
</evidence>
<dbReference type="InterPro" id="IPR002550">
    <property type="entry name" value="CNNM"/>
</dbReference>
<dbReference type="GO" id="GO:0005737">
    <property type="term" value="C:cytoplasm"/>
    <property type="evidence" value="ECO:0007669"/>
    <property type="project" value="TreeGrafter"/>
</dbReference>
<dbReference type="PANTHER" id="PTHR12064:SF90">
    <property type="entry name" value="CNNM TRANSMEMBRANE DOMAIN-CONTAINING PROTEIN"/>
    <property type="match status" value="1"/>
</dbReference>
<dbReference type="GO" id="GO:0030026">
    <property type="term" value="P:intracellular manganese ion homeostasis"/>
    <property type="evidence" value="ECO:0007669"/>
    <property type="project" value="TreeGrafter"/>
</dbReference>
<gene>
    <name evidence="9" type="ORF">GALMADRAFT_253492</name>
</gene>
<feature type="transmembrane region" description="Helical" evidence="7">
    <location>
        <begin position="120"/>
        <end position="140"/>
    </location>
</feature>
<sequence>MVPVPISARNSHSSRLLYILFSLSSNYAPRLFRRLNGLPDDPLVPTLARRASEFNPHEPKSIVFVVLIPILVLMSGLFAGLTLGYMSLDETQLNVLSISGTPDQRKYATKIMPIRKNGHLLLVTLLLANMIVNESLPVIADPILGGGVQSVVVSTVLIVIFAEIIPQSLFTRHGLYLGAKMAGFTKVLIYAMGFIAWPVAKLLEWVLGPHHGIIYRRAELKELIAMHSSHATHGGDLKNDTVAIIGATLDLQEKVVRQAMTPISDVFMLSIDSKLDYALLKKICQTGHSRVPVYEEVEVPISVVAAADDALLPEGVQKQRTMKVKKIIGILLVKQCVLLDPKDATPLRRIPLNKVPFVPNNEPLLGILDKFQEGRSHMAIVSRFSVDRAASVKQAVKRGLTQRLKKRVGMDTESDTESSDDGDDEKEVDKDKEKNLEGDQGEKKRGRRRLMQGLIRKSSQDTQDTASDTAKEDTVGPDSAMQADLEKGNNTVSVSRTPVEVGTGGKSPKMNETATMVKAEEARRSRIPTQFAGLQFGLAGMSMLEQSMPADAVLAKEGAAEFLQGFEPAVMPLGIITLEDVLEELIGEEIYDEFDTQGAHGDPYEVPPVHVQDFEKDSSSPNVPGTTPTRSSSLTRAGAAQINTALNRLGFFRTRSAPPVQRGKRNSLDDLAQALAGPATKTVRISETPPNPNNFLRPDWSPNASNSSASTPIQMPKPIRSPGRHPPSIILEQHSSVSSNESGIGPSLSALPEPITILAPAPITASPLPVDMRGWPGQTSGSSAAASSSSPPSGLTTISTSPIPLGVAPAPAVLPHKLEKEKSPSRSASPAPLEAILLDRKRRLAAAHVQTSGSLAGPGSPALAGVAAGLGGGSVNASVAPSPAPSSHVNSPRSSSPPASPPTAVGSGAGIGGAAASGGIRSGHATVAKGTRFKSSPLGGGERAGVVVAEQVKAAYAPGGVGVGAGTKDGEGGEPLGLERANGNMKPEEGDARKVEEGRIPREMDKAGPDKA</sequence>
<evidence type="ECO:0000256" key="2">
    <source>
        <dbReference type="ARBA" id="ARBA00022692"/>
    </source>
</evidence>
<dbReference type="InterPro" id="IPR044751">
    <property type="entry name" value="Ion_transp-like_CBS"/>
</dbReference>
<feature type="region of interest" description="Disordered" evidence="6">
    <location>
        <begin position="678"/>
        <end position="729"/>
    </location>
</feature>
<feature type="compositionally biased region" description="Polar residues" evidence="6">
    <location>
        <begin position="619"/>
        <end position="636"/>
    </location>
</feature>
<dbReference type="Pfam" id="PF01595">
    <property type="entry name" value="CNNM"/>
    <property type="match status" value="1"/>
</dbReference>
<feature type="compositionally biased region" description="Low complexity" evidence="6">
    <location>
        <begin position="701"/>
        <end position="712"/>
    </location>
</feature>
<dbReference type="FunFam" id="3.10.580.10:FF:000053">
    <property type="entry name" value="Unplaced genomic scaffold supercont1.12, whole genome shotgun sequence"/>
    <property type="match status" value="1"/>
</dbReference>
<feature type="transmembrane region" description="Helical" evidence="7">
    <location>
        <begin position="187"/>
        <end position="207"/>
    </location>
</feature>
<feature type="compositionally biased region" description="Acidic residues" evidence="6">
    <location>
        <begin position="412"/>
        <end position="426"/>
    </location>
</feature>
<evidence type="ECO:0000256" key="3">
    <source>
        <dbReference type="ARBA" id="ARBA00022989"/>
    </source>
</evidence>
<feature type="transmembrane region" description="Helical" evidence="7">
    <location>
        <begin position="62"/>
        <end position="86"/>
    </location>
</feature>
<feature type="compositionally biased region" description="Gly residues" evidence="6">
    <location>
        <begin position="907"/>
        <end position="916"/>
    </location>
</feature>
<evidence type="ECO:0000256" key="5">
    <source>
        <dbReference type="PROSITE-ProRule" id="PRU01193"/>
    </source>
</evidence>
<dbReference type="PROSITE" id="PS51846">
    <property type="entry name" value="CNNM"/>
    <property type="match status" value="1"/>
</dbReference>
<name>A0A067SLG4_GALM3</name>
<feature type="region of interest" description="Disordered" evidence="6">
    <location>
        <begin position="596"/>
        <end position="636"/>
    </location>
</feature>
<dbReference type="PANTHER" id="PTHR12064">
    <property type="entry name" value="METAL TRANSPORTER CNNM"/>
    <property type="match status" value="1"/>
</dbReference>
<feature type="region of interest" description="Disordered" evidence="6">
    <location>
        <begin position="872"/>
        <end position="941"/>
    </location>
</feature>
<dbReference type="SUPFAM" id="SSF54631">
    <property type="entry name" value="CBS-domain pair"/>
    <property type="match status" value="1"/>
</dbReference>
<feature type="region of interest" description="Disordered" evidence="6">
    <location>
        <begin position="957"/>
        <end position="1012"/>
    </location>
</feature>
<evidence type="ECO:0000256" key="6">
    <source>
        <dbReference type="SAM" id="MobiDB-lite"/>
    </source>
</evidence>
<dbReference type="Gene3D" id="3.10.580.10">
    <property type="entry name" value="CBS-domain"/>
    <property type="match status" value="2"/>
</dbReference>
<dbReference type="EMBL" id="KL142391">
    <property type="protein sequence ID" value="KDR71746.1"/>
    <property type="molecule type" value="Genomic_DNA"/>
</dbReference>
<dbReference type="InterPro" id="IPR046342">
    <property type="entry name" value="CBS_dom_sf"/>
</dbReference>
<keyword evidence="3 5" id="KW-1133">Transmembrane helix</keyword>
<dbReference type="Proteomes" id="UP000027222">
    <property type="component" value="Unassembled WGS sequence"/>
</dbReference>
<dbReference type="AlphaFoldDB" id="A0A067SLG4"/>
<feature type="domain" description="CNNM transmembrane" evidence="8">
    <location>
        <begin position="57"/>
        <end position="241"/>
    </location>
</feature>
<dbReference type="CDD" id="cd04590">
    <property type="entry name" value="CBS_pair_CorC_HlyC_assoc"/>
    <property type="match status" value="1"/>
</dbReference>
<evidence type="ECO:0000256" key="4">
    <source>
        <dbReference type="ARBA" id="ARBA00023136"/>
    </source>
</evidence>
<comment type="subcellular location">
    <subcellularLocation>
        <location evidence="1">Membrane</location>
        <topology evidence="1">Multi-pass membrane protein</topology>
    </subcellularLocation>
</comment>
<reference evidence="10" key="1">
    <citation type="journal article" date="2014" name="Proc. Natl. Acad. Sci. U.S.A.">
        <title>Extensive sampling of basidiomycete genomes demonstrates inadequacy of the white-rot/brown-rot paradigm for wood decay fungi.</title>
        <authorList>
            <person name="Riley R."/>
            <person name="Salamov A.A."/>
            <person name="Brown D.W."/>
            <person name="Nagy L.G."/>
            <person name="Floudas D."/>
            <person name="Held B.W."/>
            <person name="Levasseur A."/>
            <person name="Lombard V."/>
            <person name="Morin E."/>
            <person name="Otillar R."/>
            <person name="Lindquist E.A."/>
            <person name="Sun H."/>
            <person name="LaButti K.M."/>
            <person name="Schmutz J."/>
            <person name="Jabbour D."/>
            <person name="Luo H."/>
            <person name="Baker S.E."/>
            <person name="Pisabarro A.G."/>
            <person name="Walton J.D."/>
            <person name="Blanchette R.A."/>
            <person name="Henrissat B."/>
            <person name="Martin F."/>
            <person name="Cullen D."/>
            <person name="Hibbett D.S."/>
            <person name="Grigoriev I.V."/>
        </authorList>
    </citation>
    <scope>NUCLEOTIDE SEQUENCE [LARGE SCALE GENOMIC DNA]</scope>
    <source>
        <strain evidence="10">CBS 339.88</strain>
    </source>
</reference>
<organism evidence="9 10">
    <name type="scientific">Galerina marginata (strain CBS 339.88)</name>
    <dbReference type="NCBI Taxonomy" id="685588"/>
    <lineage>
        <taxon>Eukaryota</taxon>
        <taxon>Fungi</taxon>
        <taxon>Dikarya</taxon>
        <taxon>Basidiomycota</taxon>
        <taxon>Agaricomycotina</taxon>
        <taxon>Agaricomycetes</taxon>
        <taxon>Agaricomycetidae</taxon>
        <taxon>Agaricales</taxon>
        <taxon>Agaricineae</taxon>
        <taxon>Strophariaceae</taxon>
        <taxon>Galerina</taxon>
    </lineage>
</organism>
<keyword evidence="2 5" id="KW-0812">Transmembrane</keyword>
<dbReference type="InterPro" id="IPR045095">
    <property type="entry name" value="ACDP"/>
</dbReference>
<dbReference type="STRING" id="685588.A0A067SLG4"/>
<dbReference type="OrthoDB" id="5353557at2759"/>
<evidence type="ECO:0000256" key="7">
    <source>
        <dbReference type="SAM" id="Phobius"/>
    </source>
</evidence>
<dbReference type="GO" id="GO:0010960">
    <property type="term" value="P:magnesium ion homeostasis"/>
    <property type="evidence" value="ECO:0007669"/>
    <property type="project" value="InterPro"/>
</dbReference>
<feature type="compositionally biased region" description="Basic and acidic residues" evidence="6">
    <location>
        <begin position="986"/>
        <end position="1012"/>
    </location>
</feature>
<dbReference type="GO" id="GO:0016020">
    <property type="term" value="C:membrane"/>
    <property type="evidence" value="ECO:0007669"/>
    <property type="project" value="UniProtKB-SubCell"/>
</dbReference>
<accession>A0A067SLG4</accession>
<protein>
    <recommendedName>
        <fullName evidence="8">CNNM transmembrane domain-containing protein</fullName>
    </recommendedName>
</protein>
<dbReference type="HOGENOM" id="CLU_011310_2_0_1"/>
<feature type="region of interest" description="Disordered" evidence="6">
    <location>
        <begin position="769"/>
        <end position="802"/>
    </location>
</feature>
<feature type="compositionally biased region" description="Basic and acidic residues" evidence="6">
    <location>
        <begin position="427"/>
        <end position="443"/>
    </location>
</feature>
<feature type="transmembrane region" description="Helical" evidence="7">
    <location>
        <begin position="146"/>
        <end position="166"/>
    </location>
</feature>
<evidence type="ECO:0000313" key="10">
    <source>
        <dbReference type="Proteomes" id="UP000027222"/>
    </source>
</evidence>
<evidence type="ECO:0000259" key="8">
    <source>
        <dbReference type="PROSITE" id="PS51846"/>
    </source>
</evidence>
<keyword evidence="4 5" id="KW-0472">Membrane</keyword>
<proteinExistence type="predicted"/>
<evidence type="ECO:0000256" key="1">
    <source>
        <dbReference type="ARBA" id="ARBA00004141"/>
    </source>
</evidence>
<keyword evidence="10" id="KW-1185">Reference proteome</keyword>